<dbReference type="AlphaFoldDB" id="A0A4P8EHJ0"/>
<dbReference type="NCBIfam" id="NF000843">
    <property type="entry name" value="PRK00071.2-2"/>
    <property type="match status" value="1"/>
</dbReference>
<evidence type="ECO:0000256" key="3">
    <source>
        <dbReference type="ARBA" id="ARBA00009014"/>
    </source>
</evidence>
<dbReference type="UniPathway" id="UPA00253">
    <property type="reaction ID" value="UER00332"/>
</dbReference>
<dbReference type="GO" id="GO:0004515">
    <property type="term" value="F:nicotinate-nucleotide adenylyltransferase activity"/>
    <property type="evidence" value="ECO:0007669"/>
    <property type="project" value="UniProtKB-UniRule"/>
</dbReference>
<evidence type="ECO:0000256" key="8">
    <source>
        <dbReference type="ARBA" id="ARBA00022840"/>
    </source>
</evidence>
<evidence type="ECO:0000256" key="4">
    <source>
        <dbReference type="ARBA" id="ARBA00022642"/>
    </source>
</evidence>
<evidence type="ECO:0000256" key="9">
    <source>
        <dbReference type="ARBA" id="ARBA00023027"/>
    </source>
</evidence>
<keyword evidence="4 11" id="KW-0662">Pyridine nucleotide biosynthesis</keyword>
<evidence type="ECO:0000259" key="12">
    <source>
        <dbReference type="Pfam" id="PF01467"/>
    </source>
</evidence>
<dbReference type="PANTHER" id="PTHR39321:SF3">
    <property type="entry name" value="PHOSPHOPANTETHEINE ADENYLYLTRANSFERASE"/>
    <property type="match status" value="1"/>
</dbReference>
<dbReference type="OrthoDB" id="5295945at2"/>
<keyword evidence="5 11" id="KW-0808">Transferase</keyword>
<accession>A0A4P8EHJ0</accession>
<keyword evidence="8 11" id="KW-0067">ATP-binding</keyword>
<evidence type="ECO:0000256" key="2">
    <source>
        <dbReference type="ARBA" id="ARBA00005019"/>
    </source>
</evidence>
<keyword evidence="13" id="KW-0614">Plasmid</keyword>
<dbReference type="HAMAP" id="MF_00244">
    <property type="entry name" value="NaMN_adenylyltr"/>
    <property type="match status" value="1"/>
</dbReference>
<dbReference type="NCBIfam" id="TIGR00482">
    <property type="entry name" value="nicotinate (nicotinamide) nucleotide adenylyltransferase"/>
    <property type="match status" value="1"/>
</dbReference>
<dbReference type="InterPro" id="IPR014729">
    <property type="entry name" value="Rossmann-like_a/b/a_fold"/>
</dbReference>
<keyword evidence="7 11" id="KW-0547">Nucleotide-binding</keyword>
<evidence type="ECO:0000256" key="7">
    <source>
        <dbReference type="ARBA" id="ARBA00022741"/>
    </source>
</evidence>
<dbReference type="CDD" id="cd02165">
    <property type="entry name" value="NMNAT"/>
    <property type="match status" value="1"/>
</dbReference>
<evidence type="ECO:0000256" key="1">
    <source>
        <dbReference type="ARBA" id="ARBA00002324"/>
    </source>
</evidence>
<comment type="similarity">
    <text evidence="3 11">Belongs to the NadD family.</text>
</comment>
<dbReference type="PANTHER" id="PTHR39321">
    <property type="entry name" value="NICOTINATE-NUCLEOTIDE ADENYLYLTRANSFERASE-RELATED"/>
    <property type="match status" value="1"/>
</dbReference>
<proteinExistence type="inferred from homology"/>
<evidence type="ECO:0000256" key="5">
    <source>
        <dbReference type="ARBA" id="ARBA00022679"/>
    </source>
</evidence>
<dbReference type="EC" id="2.7.7.18" evidence="11"/>
<name>A0A4P8EHJ0_9RHOB</name>
<dbReference type="RefSeq" id="WP_137194401.1">
    <property type="nucleotide sequence ID" value="NZ_CP039965.1"/>
</dbReference>
<dbReference type="Proteomes" id="UP000298631">
    <property type="component" value="Plasmid unnamed1"/>
</dbReference>
<dbReference type="Gene3D" id="3.40.50.620">
    <property type="entry name" value="HUPs"/>
    <property type="match status" value="1"/>
</dbReference>
<dbReference type="KEGG" id="pseb:EOK75_12390"/>
<evidence type="ECO:0000256" key="11">
    <source>
        <dbReference type="HAMAP-Rule" id="MF_00244"/>
    </source>
</evidence>
<evidence type="ECO:0000256" key="10">
    <source>
        <dbReference type="ARBA" id="ARBA00048721"/>
    </source>
</evidence>
<gene>
    <name evidence="11" type="primary">nadD</name>
    <name evidence="13" type="ORF">EOK75_12390</name>
</gene>
<dbReference type="Pfam" id="PF01467">
    <property type="entry name" value="CTP_transf_like"/>
    <property type="match status" value="1"/>
</dbReference>
<keyword evidence="9 11" id="KW-0520">NAD</keyword>
<evidence type="ECO:0000313" key="13">
    <source>
        <dbReference type="EMBL" id="QCO56621.1"/>
    </source>
</evidence>
<evidence type="ECO:0000256" key="6">
    <source>
        <dbReference type="ARBA" id="ARBA00022695"/>
    </source>
</evidence>
<dbReference type="EMBL" id="CP039965">
    <property type="protein sequence ID" value="QCO56621.1"/>
    <property type="molecule type" value="Genomic_DNA"/>
</dbReference>
<dbReference type="GO" id="GO:0005524">
    <property type="term" value="F:ATP binding"/>
    <property type="evidence" value="ECO:0007669"/>
    <property type="project" value="UniProtKB-KW"/>
</dbReference>
<dbReference type="GO" id="GO:0009435">
    <property type="term" value="P:NAD+ biosynthetic process"/>
    <property type="evidence" value="ECO:0007669"/>
    <property type="project" value="UniProtKB-UniRule"/>
</dbReference>
<keyword evidence="14" id="KW-1185">Reference proteome</keyword>
<comment type="pathway">
    <text evidence="2 11">Cofactor biosynthesis; NAD(+) biosynthesis; deamido-NAD(+) from nicotinate D-ribonucleotide: step 1/1.</text>
</comment>
<sequence>MRQGFPIATKGMVIGILGGSFDPAHAGHAHLAREAIKRFGLDRVWCLVSPGNPLKARQPAPLADRMARARKVLHDPRVIVTDVEAHLGTRYTAQTLEALIALYPGVRFVWLMGADNLIQFDQWDRWRDIIAMVPIGVLARPGSRGPARRAKAAQVFWHSRLPDSAARLLPYAPLPRWSFVNMPMIDMSSTAIRAAGDWRKKP</sequence>
<dbReference type="InterPro" id="IPR004821">
    <property type="entry name" value="Cyt_trans-like"/>
</dbReference>
<comment type="catalytic activity">
    <reaction evidence="10 11">
        <text>nicotinate beta-D-ribonucleotide + ATP + H(+) = deamido-NAD(+) + diphosphate</text>
        <dbReference type="Rhea" id="RHEA:22860"/>
        <dbReference type="ChEBI" id="CHEBI:15378"/>
        <dbReference type="ChEBI" id="CHEBI:30616"/>
        <dbReference type="ChEBI" id="CHEBI:33019"/>
        <dbReference type="ChEBI" id="CHEBI:57502"/>
        <dbReference type="ChEBI" id="CHEBI:58437"/>
        <dbReference type="EC" id="2.7.7.18"/>
    </reaction>
</comment>
<geneLocation type="plasmid" evidence="13 14">
    <name>unnamed1</name>
</geneLocation>
<keyword evidence="6 11" id="KW-0548">Nucleotidyltransferase</keyword>
<feature type="domain" description="Cytidyltransferase-like" evidence="12">
    <location>
        <begin position="16"/>
        <end position="194"/>
    </location>
</feature>
<dbReference type="InterPro" id="IPR005248">
    <property type="entry name" value="NadD/NMNAT"/>
</dbReference>
<reference evidence="13 14" key="1">
    <citation type="submission" date="2019-05" db="EMBL/GenBank/DDBJ databases">
        <title>Pseudorhodobacter turbinis sp. nov., isolated from the gut of the Korean turban shell.</title>
        <authorList>
            <person name="Jeong Y.-S."/>
            <person name="Kang W.-R."/>
            <person name="Bae J.-W."/>
        </authorList>
    </citation>
    <scope>NUCLEOTIDE SEQUENCE [LARGE SCALE GENOMIC DNA]</scope>
    <source>
        <strain evidence="13 14">S12M18</strain>
        <plasmid evidence="13 14">unnamed1</plasmid>
    </source>
</reference>
<protein>
    <recommendedName>
        <fullName evidence="11">Probable nicotinate-nucleotide adenylyltransferase</fullName>
        <ecNumber evidence="11">2.7.7.18</ecNumber>
    </recommendedName>
    <alternativeName>
        <fullName evidence="11">Deamido-NAD(+) diphosphorylase</fullName>
    </alternativeName>
    <alternativeName>
        <fullName evidence="11">Deamido-NAD(+) pyrophosphorylase</fullName>
    </alternativeName>
    <alternativeName>
        <fullName evidence="11">Nicotinate mononucleotide adenylyltransferase</fullName>
        <shortName evidence="11">NaMN adenylyltransferase</shortName>
    </alternativeName>
</protein>
<dbReference type="SUPFAM" id="SSF52374">
    <property type="entry name" value="Nucleotidylyl transferase"/>
    <property type="match status" value="1"/>
</dbReference>
<organism evidence="13 14">
    <name type="scientific">Pseudorhodobacter turbinis</name>
    <dbReference type="NCBI Taxonomy" id="2500533"/>
    <lineage>
        <taxon>Bacteria</taxon>
        <taxon>Pseudomonadati</taxon>
        <taxon>Pseudomonadota</taxon>
        <taxon>Alphaproteobacteria</taxon>
        <taxon>Rhodobacterales</taxon>
        <taxon>Paracoccaceae</taxon>
        <taxon>Pseudorhodobacter</taxon>
    </lineage>
</organism>
<evidence type="ECO:0000313" key="14">
    <source>
        <dbReference type="Proteomes" id="UP000298631"/>
    </source>
</evidence>
<comment type="function">
    <text evidence="1 11">Catalyzes the reversible adenylation of nicotinate mononucleotide (NaMN) to nicotinic acid adenine dinucleotide (NaAD).</text>
</comment>